<keyword evidence="4" id="KW-0597">Phosphoprotein</keyword>
<dbReference type="InterPro" id="IPR003661">
    <property type="entry name" value="HisK_dim/P_dom"/>
</dbReference>
<dbReference type="InterPro" id="IPR036097">
    <property type="entry name" value="HisK_dim/P_sf"/>
</dbReference>
<reference evidence="14" key="1">
    <citation type="submission" date="2016-10" db="EMBL/GenBank/DDBJ databases">
        <authorList>
            <person name="Varghese N."/>
            <person name="Submissions S."/>
        </authorList>
    </citation>
    <scope>NUCLEOTIDE SEQUENCE [LARGE SCALE GENOMIC DNA]</scope>
    <source>
        <strain evidence="14">930I</strain>
    </source>
</reference>
<dbReference type="STRING" id="83401.SAMN05421742_10932"/>
<dbReference type="CDD" id="cd16922">
    <property type="entry name" value="HATPase_EvgS-ArcB-TorS-like"/>
    <property type="match status" value="1"/>
</dbReference>
<keyword evidence="6" id="KW-0812">Transmembrane</keyword>
<dbReference type="GO" id="GO:0000155">
    <property type="term" value="F:phosphorelay sensor kinase activity"/>
    <property type="evidence" value="ECO:0007669"/>
    <property type="project" value="InterPro"/>
</dbReference>
<dbReference type="Gene3D" id="1.10.287.130">
    <property type="match status" value="1"/>
</dbReference>
<dbReference type="PANTHER" id="PTHR43711">
    <property type="entry name" value="TWO-COMPONENT HISTIDINE KINASE"/>
    <property type="match status" value="1"/>
</dbReference>
<dbReference type="PROSITE" id="PS50839">
    <property type="entry name" value="CHASE"/>
    <property type="match status" value="1"/>
</dbReference>
<dbReference type="CDD" id="cd00082">
    <property type="entry name" value="HisKA"/>
    <property type="match status" value="1"/>
</dbReference>
<evidence type="ECO:0000313" key="14">
    <source>
        <dbReference type="Proteomes" id="UP000217076"/>
    </source>
</evidence>
<evidence type="ECO:0000256" key="10">
    <source>
        <dbReference type="ARBA" id="ARBA00023136"/>
    </source>
</evidence>
<keyword evidence="9" id="KW-0902">Two-component regulatory system</keyword>
<dbReference type="SMART" id="SM00388">
    <property type="entry name" value="HisKA"/>
    <property type="match status" value="1"/>
</dbReference>
<keyword evidence="10" id="KW-0472">Membrane</keyword>
<dbReference type="InterPro" id="IPR004358">
    <property type="entry name" value="Sig_transdc_His_kin-like_C"/>
</dbReference>
<dbReference type="SMART" id="SM01079">
    <property type="entry name" value="CHASE"/>
    <property type="match status" value="1"/>
</dbReference>
<sequence>MPLAVLIGGLLLSAWLGMELENRLAADSETRFQRAADGVSRAVAVEVRSALGDLSTVAAFATAHPDLDHATFHTFLTASRLLEIRPEVRAVAFAPHLTEATLSDFFEDLKRREPARRQSGYPPFSLVPPGPREDYFPAFLVEPPSGRQGVVGYDMASNPHRLDAFRRAFKTGQPQASGPVRLSQDAGKELISVLLTAPVFKAAALAQPDLVDWADMRGVVAMGYTPALGIGRVLPRALPPGLAFTLYGDGEPEQVLYDHPAFSLATVPDAVGQGPAVTRAEADLEWRIAVGGRMWTLAFSGCEAGRGALSRVLPWLLAGSGALAALLLALLTRSVLGEGRRLRERVAERTHALTVANQELDTRRREAESANKAKSDFLALMSHELRTPLTAILGFSEMIRDQRLGPIGTEYYATYAADIHSSGAHLLEVVSEILDLARIEAGRGELSEEPVDLGGLVEEAAGGLTEWAEGRGLTLRVMPPAEPIRARVDRRKIKQLILNLVSNAIKFTPGGGRVSVGVERDRKGRPAIIVRDSGIGMSQGDIERALETFTQIDSVLSRTVEGSGLGLPLVRALAELHGGTLELTSQPGQGTTATVFLPLWRWVSEAPPTD</sequence>
<dbReference type="Proteomes" id="UP000217076">
    <property type="component" value="Unassembled WGS sequence"/>
</dbReference>
<keyword evidence="7 13" id="KW-0418">Kinase</keyword>
<evidence type="ECO:0000256" key="9">
    <source>
        <dbReference type="ARBA" id="ARBA00023012"/>
    </source>
</evidence>
<dbReference type="EMBL" id="FNCV01000009">
    <property type="protein sequence ID" value="SDH64788.1"/>
    <property type="molecule type" value="Genomic_DNA"/>
</dbReference>
<comment type="catalytic activity">
    <reaction evidence="1">
        <text>ATP + protein L-histidine = ADP + protein N-phospho-L-histidine.</text>
        <dbReference type="EC" id="2.7.13.3"/>
    </reaction>
</comment>
<evidence type="ECO:0000256" key="4">
    <source>
        <dbReference type="ARBA" id="ARBA00022553"/>
    </source>
</evidence>
<dbReference type="InterPro" id="IPR042240">
    <property type="entry name" value="CHASE_sf"/>
</dbReference>
<evidence type="ECO:0000259" key="11">
    <source>
        <dbReference type="PROSITE" id="PS50109"/>
    </source>
</evidence>
<dbReference type="Gene3D" id="3.30.450.350">
    <property type="entry name" value="CHASE domain"/>
    <property type="match status" value="1"/>
</dbReference>
<dbReference type="Gene3D" id="3.30.565.10">
    <property type="entry name" value="Histidine kinase-like ATPase, C-terminal domain"/>
    <property type="match status" value="1"/>
</dbReference>
<evidence type="ECO:0000313" key="13">
    <source>
        <dbReference type="EMBL" id="SDH64788.1"/>
    </source>
</evidence>
<dbReference type="PRINTS" id="PR00344">
    <property type="entry name" value="BCTRLSENSOR"/>
</dbReference>
<dbReference type="Pfam" id="PF03924">
    <property type="entry name" value="CHASE"/>
    <property type="match status" value="1"/>
</dbReference>
<dbReference type="InterPro" id="IPR006189">
    <property type="entry name" value="CHASE_dom"/>
</dbReference>
<dbReference type="InterPro" id="IPR036890">
    <property type="entry name" value="HATPase_C_sf"/>
</dbReference>
<name>A0A1G8E4B8_9PROT</name>
<dbReference type="EC" id="2.7.13.3" evidence="3"/>
<dbReference type="SMART" id="SM00387">
    <property type="entry name" value="HATPase_c"/>
    <property type="match status" value="1"/>
</dbReference>
<dbReference type="Pfam" id="PF02518">
    <property type="entry name" value="HATPase_c"/>
    <property type="match status" value="1"/>
</dbReference>
<dbReference type="InterPro" id="IPR050736">
    <property type="entry name" value="Sensor_HK_Regulatory"/>
</dbReference>
<dbReference type="PROSITE" id="PS50109">
    <property type="entry name" value="HIS_KIN"/>
    <property type="match status" value="1"/>
</dbReference>
<evidence type="ECO:0000256" key="6">
    <source>
        <dbReference type="ARBA" id="ARBA00022692"/>
    </source>
</evidence>
<comment type="subcellular location">
    <subcellularLocation>
        <location evidence="2">Membrane</location>
    </subcellularLocation>
</comment>
<keyword evidence="8" id="KW-1133">Transmembrane helix</keyword>
<dbReference type="GO" id="GO:0016020">
    <property type="term" value="C:membrane"/>
    <property type="evidence" value="ECO:0007669"/>
    <property type="project" value="UniProtKB-SubCell"/>
</dbReference>
<gene>
    <name evidence="13" type="ORF">SAMN05421742_10932</name>
</gene>
<evidence type="ECO:0000256" key="1">
    <source>
        <dbReference type="ARBA" id="ARBA00000085"/>
    </source>
</evidence>
<dbReference type="PANTHER" id="PTHR43711:SF26">
    <property type="entry name" value="SENSOR HISTIDINE KINASE RCSC"/>
    <property type="match status" value="1"/>
</dbReference>
<evidence type="ECO:0000256" key="3">
    <source>
        <dbReference type="ARBA" id="ARBA00012438"/>
    </source>
</evidence>
<evidence type="ECO:0000256" key="2">
    <source>
        <dbReference type="ARBA" id="ARBA00004370"/>
    </source>
</evidence>
<organism evidence="13 14">
    <name type="scientific">Roseospirillum parvum</name>
    <dbReference type="NCBI Taxonomy" id="83401"/>
    <lineage>
        <taxon>Bacteria</taxon>
        <taxon>Pseudomonadati</taxon>
        <taxon>Pseudomonadota</taxon>
        <taxon>Alphaproteobacteria</taxon>
        <taxon>Rhodospirillales</taxon>
        <taxon>Rhodospirillaceae</taxon>
        <taxon>Roseospirillum</taxon>
    </lineage>
</organism>
<dbReference type="AlphaFoldDB" id="A0A1G8E4B8"/>
<feature type="domain" description="Histidine kinase" evidence="11">
    <location>
        <begin position="380"/>
        <end position="601"/>
    </location>
</feature>
<evidence type="ECO:0000259" key="12">
    <source>
        <dbReference type="PROSITE" id="PS50839"/>
    </source>
</evidence>
<evidence type="ECO:0000256" key="8">
    <source>
        <dbReference type="ARBA" id="ARBA00022989"/>
    </source>
</evidence>
<proteinExistence type="predicted"/>
<dbReference type="SUPFAM" id="SSF47384">
    <property type="entry name" value="Homodimeric domain of signal transducing histidine kinase"/>
    <property type="match status" value="1"/>
</dbReference>
<keyword evidence="14" id="KW-1185">Reference proteome</keyword>
<dbReference type="SUPFAM" id="SSF55874">
    <property type="entry name" value="ATPase domain of HSP90 chaperone/DNA topoisomerase II/histidine kinase"/>
    <property type="match status" value="1"/>
</dbReference>
<accession>A0A1G8E4B8</accession>
<dbReference type="InterPro" id="IPR005467">
    <property type="entry name" value="His_kinase_dom"/>
</dbReference>
<feature type="domain" description="CHASE" evidence="12">
    <location>
        <begin position="63"/>
        <end position="221"/>
    </location>
</feature>
<dbReference type="Pfam" id="PF00512">
    <property type="entry name" value="HisKA"/>
    <property type="match status" value="1"/>
</dbReference>
<keyword evidence="5" id="KW-0808">Transferase</keyword>
<dbReference type="InterPro" id="IPR003594">
    <property type="entry name" value="HATPase_dom"/>
</dbReference>
<evidence type="ECO:0000256" key="7">
    <source>
        <dbReference type="ARBA" id="ARBA00022777"/>
    </source>
</evidence>
<protein>
    <recommendedName>
        <fullName evidence="3">histidine kinase</fullName>
        <ecNumber evidence="3">2.7.13.3</ecNumber>
    </recommendedName>
</protein>
<evidence type="ECO:0000256" key="5">
    <source>
        <dbReference type="ARBA" id="ARBA00022679"/>
    </source>
</evidence>